<sequence>MASVEINPGLWLCADTENKKVRLSLNDGHVDLACRLESVSKLNQFIADGEGLLFKGRLQLHKDAGRITVLLNGQPTAQLSVTTLSSLLNSI</sequence>
<organism evidence="1 2">
    <name type="scientific">Mucilaginibacter conchicola</name>
    <dbReference type="NCBI Taxonomy" id="2303333"/>
    <lineage>
        <taxon>Bacteria</taxon>
        <taxon>Pseudomonadati</taxon>
        <taxon>Bacteroidota</taxon>
        <taxon>Sphingobacteriia</taxon>
        <taxon>Sphingobacteriales</taxon>
        <taxon>Sphingobacteriaceae</taxon>
        <taxon>Mucilaginibacter</taxon>
    </lineage>
</organism>
<comment type="caution">
    <text evidence="1">The sequence shown here is derived from an EMBL/GenBank/DDBJ whole genome shotgun (WGS) entry which is preliminary data.</text>
</comment>
<dbReference type="AlphaFoldDB" id="A0A372NYJ5"/>
<reference evidence="1 2" key="1">
    <citation type="submission" date="2018-08" db="EMBL/GenBank/DDBJ databases">
        <title>Mucilaginibacter sp. MYSH2.</title>
        <authorList>
            <person name="Seo T."/>
        </authorList>
    </citation>
    <scope>NUCLEOTIDE SEQUENCE [LARGE SCALE GENOMIC DNA]</scope>
    <source>
        <strain evidence="1 2">MYSH2</strain>
    </source>
</reference>
<evidence type="ECO:0000313" key="1">
    <source>
        <dbReference type="EMBL" id="RFZ95175.1"/>
    </source>
</evidence>
<keyword evidence="2" id="KW-1185">Reference proteome</keyword>
<proteinExistence type="predicted"/>
<dbReference type="Proteomes" id="UP000264217">
    <property type="component" value="Unassembled WGS sequence"/>
</dbReference>
<name>A0A372NYJ5_9SPHI</name>
<dbReference type="EMBL" id="QWDC01000001">
    <property type="protein sequence ID" value="RFZ95175.1"/>
    <property type="molecule type" value="Genomic_DNA"/>
</dbReference>
<evidence type="ECO:0000313" key="2">
    <source>
        <dbReference type="Proteomes" id="UP000264217"/>
    </source>
</evidence>
<gene>
    <name evidence="1" type="ORF">D0C36_06510</name>
</gene>
<dbReference type="OrthoDB" id="962891at2"/>
<dbReference type="RefSeq" id="WP_117390737.1">
    <property type="nucleotide sequence ID" value="NZ_QWDC01000001.1"/>
</dbReference>
<protein>
    <submittedName>
        <fullName evidence="1">Uncharacterized protein</fullName>
    </submittedName>
</protein>
<accession>A0A372NYJ5</accession>